<dbReference type="PROSITE" id="PS51257">
    <property type="entry name" value="PROKAR_LIPOPROTEIN"/>
    <property type="match status" value="1"/>
</dbReference>
<evidence type="ECO:0000259" key="1">
    <source>
        <dbReference type="Pfam" id="PF14478"/>
    </source>
</evidence>
<dbReference type="InterPro" id="IPR027954">
    <property type="entry name" value="Transcobalamin-like_C"/>
</dbReference>
<comment type="caution">
    <text evidence="2">The sequence shown here is derived from an EMBL/GenBank/DDBJ whole genome shotgun (WGS) entry which is preliminary data.</text>
</comment>
<reference evidence="2 3" key="1">
    <citation type="submission" date="2015-07" db="EMBL/GenBank/DDBJ databases">
        <title>High-quality draft genome sequence of Oceanobacillus caeni HM6, a bacillus isolated from a human feces.</title>
        <authorList>
            <person name="Kumar J."/>
            <person name="Verma M.K."/>
            <person name="Pandey R."/>
            <person name="Bhambi M."/>
            <person name="Chauhan N."/>
        </authorList>
    </citation>
    <scope>NUCLEOTIDE SEQUENCE [LARGE SCALE GENOMIC DNA]</scope>
    <source>
        <strain evidence="2 3">HM6</strain>
    </source>
</reference>
<evidence type="ECO:0000313" key="2">
    <source>
        <dbReference type="EMBL" id="KPH73847.1"/>
    </source>
</evidence>
<dbReference type="Proteomes" id="UP000037854">
    <property type="component" value="Unassembled WGS sequence"/>
</dbReference>
<keyword evidence="3" id="KW-1185">Reference proteome</keyword>
<dbReference type="Pfam" id="PF14478">
    <property type="entry name" value="DUF4430"/>
    <property type="match status" value="1"/>
</dbReference>
<feature type="domain" description="Transcobalamin-like C-terminal" evidence="1">
    <location>
        <begin position="76"/>
        <end position="141"/>
    </location>
</feature>
<protein>
    <recommendedName>
        <fullName evidence="1">Transcobalamin-like C-terminal domain-containing protein</fullName>
    </recommendedName>
</protein>
<accession>A0ABR5MI43</accession>
<dbReference type="EMBL" id="LGTK01000040">
    <property type="protein sequence ID" value="KPH73847.1"/>
    <property type="molecule type" value="Genomic_DNA"/>
</dbReference>
<gene>
    <name evidence="2" type="ORF">AFL42_11565</name>
</gene>
<organism evidence="2 3">
    <name type="scientific">Oceanobacillus caeni</name>
    <dbReference type="NCBI Taxonomy" id="405946"/>
    <lineage>
        <taxon>Bacteria</taxon>
        <taxon>Bacillati</taxon>
        <taxon>Bacillota</taxon>
        <taxon>Bacilli</taxon>
        <taxon>Bacillales</taxon>
        <taxon>Bacillaceae</taxon>
        <taxon>Oceanobacillus</taxon>
    </lineage>
</organism>
<name>A0ABR5MI43_9BACI</name>
<sequence length="144" mass="16271">MLKEVTKVGKHTLVLATFFILIIFAGCSENNENNVTTKTSNSTHSEEVADDLVRITISKNNGKEHITEEEIPIKGGENLLELMQNNFFTEQVNGQVTSIERQKANEEENLLWVIMVNNEPLTVQPAEYNVQSGDKIIFDLHEVK</sequence>
<dbReference type="Gene3D" id="2.170.130.30">
    <property type="match status" value="1"/>
</dbReference>
<evidence type="ECO:0000313" key="3">
    <source>
        <dbReference type="Proteomes" id="UP000037854"/>
    </source>
</evidence>
<proteinExistence type="predicted"/>